<gene>
    <name evidence="2" type="ORF">N869_13520</name>
</gene>
<feature type="domain" description="HTH cro/C1-type" evidence="1">
    <location>
        <begin position="21"/>
        <end position="74"/>
    </location>
</feature>
<dbReference type="SUPFAM" id="SSF47413">
    <property type="entry name" value="lambda repressor-like DNA-binding domains"/>
    <property type="match status" value="1"/>
</dbReference>
<accession>A0A0A0BZX8</accession>
<dbReference type="Pfam" id="PF01381">
    <property type="entry name" value="HTH_3"/>
    <property type="match status" value="1"/>
</dbReference>
<dbReference type="PROSITE" id="PS50943">
    <property type="entry name" value="HTH_CROC1"/>
    <property type="match status" value="1"/>
</dbReference>
<evidence type="ECO:0000313" key="3">
    <source>
        <dbReference type="Proteomes" id="UP000054314"/>
    </source>
</evidence>
<proteinExistence type="predicted"/>
<dbReference type="GO" id="GO:0003677">
    <property type="term" value="F:DNA binding"/>
    <property type="evidence" value="ECO:0007669"/>
    <property type="project" value="InterPro"/>
</dbReference>
<dbReference type="Proteomes" id="UP000054314">
    <property type="component" value="Unassembled WGS sequence"/>
</dbReference>
<sequence length="84" mass="9549">MSHEPWLWYRARTPAMLGTAVQDIRQNAHLNQDELAERTGSSRPTISRLERGRPVALPTLIDALTACGYEMVLIPRGTRVHLER</sequence>
<evidence type="ECO:0000313" key="2">
    <source>
        <dbReference type="EMBL" id="KGM13501.1"/>
    </source>
</evidence>
<comment type="caution">
    <text evidence="2">The sequence shown here is derived from an EMBL/GenBank/DDBJ whole genome shotgun (WGS) entry which is preliminary data.</text>
</comment>
<dbReference type="InterPro" id="IPR010982">
    <property type="entry name" value="Lambda_DNA-bd_dom_sf"/>
</dbReference>
<dbReference type="AlphaFoldDB" id="A0A0A0BZX8"/>
<evidence type="ECO:0000259" key="1">
    <source>
        <dbReference type="PROSITE" id="PS50943"/>
    </source>
</evidence>
<dbReference type="RefSeq" id="WP_052105106.1">
    <property type="nucleotide sequence ID" value="NZ_AXCZ01000039.1"/>
</dbReference>
<name>A0A0A0BZX8_9CELL</name>
<dbReference type="InterPro" id="IPR001387">
    <property type="entry name" value="Cro/C1-type_HTH"/>
</dbReference>
<dbReference type="CDD" id="cd00093">
    <property type="entry name" value="HTH_XRE"/>
    <property type="match status" value="1"/>
</dbReference>
<dbReference type="Gene3D" id="1.10.260.40">
    <property type="entry name" value="lambda repressor-like DNA-binding domains"/>
    <property type="match status" value="1"/>
</dbReference>
<organism evidence="2 3">
    <name type="scientific">Cellulomonas bogoriensis 69B4 = DSM 16987</name>
    <dbReference type="NCBI Taxonomy" id="1386082"/>
    <lineage>
        <taxon>Bacteria</taxon>
        <taxon>Bacillati</taxon>
        <taxon>Actinomycetota</taxon>
        <taxon>Actinomycetes</taxon>
        <taxon>Micrococcales</taxon>
        <taxon>Cellulomonadaceae</taxon>
        <taxon>Cellulomonas</taxon>
    </lineage>
</organism>
<dbReference type="SMART" id="SM00530">
    <property type="entry name" value="HTH_XRE"/>
    <property type="match status" value="1"/>
</dbReference>
<dbReference type="OrthoDB" id="4829428at2"/>
<dbReference type="EMBL" id="AXCZ01000039">
    <property type="protein sequence ID" value="KGM13501.1"/>
    <property type="molecule type" value="Genomic_DNA"/>
</dbReference>
<reference evidence="2 3" key="1">
    <citation type="submission" date="2013-08" db="EMBL/GenBank/DDBJ databases">
        <title>Genome sequencing of Cellulomonas bogoriensis 69B4.</title>
        <authorList>
            <person name="Chen F."/>
            <person name="Li Y."/>
            <person name="Wang G."/>
        </authorList>
    </citation>
    <scope>NUCLEOTIDE SEQUENCE [LARGE SCALE GENOMIC DNA]</scope>
    <source>
        <strain evidence="2 3">69B4</strain>
    </source>
</reference>
<protein>
    <recommendedName>
        <fullName evidence="1">HTH cro/C1-type domain-containing protein</fullName>
    </recommendedName>
</protein>
<keyword evidence="3" id="KW-1185">Reference proteome</keyword>